<gene>
    <name evidence="3" type="ORF">CA13_59230</name>
</gene>
<feature type="domain" description="Ice-binding protein C-terminal" evidence="2">
    <location>
        <begin position="237"/>
        <end position="260"/>
    </location>
</feature>
<dbReference type="NCBIfam" id="TIGR02595">
    <property type="entry name" value="PEP_CTERM"/>
    <property type="match status" value="1"/>
</dbReference>
<accession>A0A5C5ZBB1</accession>
<evidence type="ECO:0000256" key="1">
    <source>
        <dbReference type="SAM" id="SignalP"/>
    </source>
</evidence>
<proteinExistence type="predicted"/>
<dbReference type="AlphaFoldDB" id="A0A5C5ZBB1"/>
<dbReference type="RefSeq" id="WP_146402180.1">
    <property type="nucleotide sequence ID" value="NZ_SJPJ01000001.1"/>
</dbReference>
<feature type="signal peptide" evidence="1">
    <location>
        <begin position="1"/>
        <end position="21"/>
    </location>
</feature>
<dbReference type="InterPro" id="IPR013424">
    <property type="entry name" value="Ice-binding_C"/>
</dbReference>
<keyword evidence="1" id="KW-0732">Signal</keyword>
<reference evidence="3 4" key="1">
    <citation type="submission" date="2019-02" db="EMBL/GenBank/DDBJ databases">
        <title>Deep-cultivation of Planctomycetes and their phenomic and genomic characterization uncovers novel biology.</title>
        <authorList>
            <person name="Wiegand S."/>
            <person name="Jogler M."/>
            <person name="Boedeker C."/>
            <person name="Pinto D."/>
            <person name="Vollmers J."/>
            <person name="Rivas-Marin E."/>
            <person name="Kohn T."/>
            <person name="Peeters S.H."/>
            <person name="Heuer A."/>
            <person name="Rast P."/>
            <person name="Oberbeckmann S."/>
            <person name="Bunk B."/>
            <person name="Jeske O."/>
            <person name="Meyerdierks A."/>
            <person name="Storesund J.E."/>
            <person name="Kallscheuer N."/>
            <person name="Luecker S."/>
            <person name="Lage O.M."/>
            <person name="Pohl T."/>
            <person name="Merkel B.J."/>
            <person name="Hornburger P."/>
            <person name="Mueller R.-W."/>
            <person name="Bruemmer F."/>
            <person name="Labrenz M."/>
            <person name="Spormann A.M."/>
            <person name="Op Den Camp H."/>
            <person name="Overmann J."/>
            <person name="Amann R."/>
            <person name="Jetten M.S.M."/>
            <person name="Mascher T."/>
            <person name="Medema M.H."/>
            <person name="Devos D.P."/>
            <person name="Kaster A.-K."/>
            <person name="Ovreas L."/>
            <person name="Rohde M."/>
            <person name="Galperin M.Y."/>
            <person name="Jogler C."/>
        </authorList>
    </citation>
    <scope>NUCLEOTIDE SEQUENCE [LARGE SCALE GENOMIC DNA]</scope>
    <source>
        <strain evidence="3 4">CA13</strain>
    </source>
</reference>
<evidence type="ECO:0000313" key="4">
    <source>
        <dbReference type="Proteomes" id="UP000315010"/>
    </source>
</evidence>
<sequence precursor="true">MNRISFLLAAAIICVAVPANGAVLVDFDAGNVGNGKLLSAGAALVNETLPGNIFFNADGRALAQYGNDGYNGGGVGSASSISDFTNNAGVQFSGWTVYRGPYSGGNNSFGLLENGGRMGDANVTGDGHAFANAGEFFMLSDPFSQAIADGDTINISYQGGSDNGTADISTYLVLDGANSGTLFDATTGLGSSEPQIVLTSSGAGFTAASTVQLLFVTSTSDNSRALMDDVRFEVASAVPEPSSFALLALVGGAVVTHRRRKA</sequence>
<dbReference type="Proteomes" id="UP000315010">
    <property type="component" value="Unassembled WGS sequence"/>
</dbReference>
<evidence type="ECO:0000259" key="2">
    <source>
        <dbReference type="Pfam" id="PF07589"/>
    </source>
</evidence>
<evidence type="ECO:0000313" key="3">
    <source>
        <dbReference type="EMBL" id="TWT84445.1"/>
    </source>
</evidence>
<dbReference type="EMBL" id="SJPJ01000001">
    <property type="protein sequence ID" value="TWT84445.1"/>
    <property type="molecule type" value="Genomic_DNA"/>
</dbReference>
<name>A0A5C5ZBB1_9BACT</name>
<dbReference type="Pfam" id="PF07589">
    <property type="entry name" value="PEP-CTERM"/>
    <property type="match status" value="1"/>
</dbReference>
<keyword evidence="4" id="KW-1185">Reference proteome</keyword>
<dbReference type="OrthoDB" id="277558at2"/>
<organism evidence="3 4">
    <name type="scientific">Novipirellula herctigrandis</name>
    <dbReference type="NCBI Taxonomy" id="2527986"/>
    <lineage>
        <taxon>Bacteria</taxon>
        <taxon>Pseudomonadati</taxon>
        <taxon>Planctomycetota</taxon>
        <taxon>Planctomycetia</taxon>
        <taxon>Pirellulales</taxon>
        <taxon>Pirellulaceae</taxon>
        <taxon>Novipirellula</taxon>
    </lineage>
</organism>
<comment type="caution">
    <text evidence="3">The sequence shown here is derived from an EMBL/GenBank/DDBJ whole genome shotgun (WGS) entry which is preliminary data.</text>
</comment>
<protein>
    <recommendedName>
        <fullName evidence="2">Ice-binding protein C-terminal domain-containing protein</fullName>
    </recommendedName>
</protein>
<feature type="chain" id="PRO_5023124846" description="Ice-binding protein C-terminal domain-containing protein" evidence="1">
    <location>
        <begin position="22"/>
        <end position="262"/>
    </location>
</feature>